<reference evidence="1" key="1">
    <citation type="journal article" date="2023" name="IMA Fungus">
        <title>Comparative genomic study of the Penicillium genus elucidates a diverse pangenome and 15 lateral gene transfer events.</title>
        <authorList>
            <person name="Petersen C."/>
            <person name="Sorensen T."/>
            <person name="Nielsen M.R."/>
            <person name="Sondergaard T.E."/>
            <person name="Sorensen J.L."/>
            <person name="Fitzpatrick D.A."/>
            <person name="Frisvad J.C."/>
            <person name="Nielsen K.L."/>
        </authorList>
    </citation>
    <scope>NUCLEOTIDE SEQUENCE</scope>
    <source>
        <strain evidence="1">IBT 15450</strain>
    </source>
</reference>
<dbReference type="AlphaFoldDB" id="A0AAD6NC82"/>
<evidence type="ECO:0000313" key="1">
    <source>
        <dbReference type="EMBL" id="KAJ6051840.1"/>
    </source>
</evidence>
<dbReference type="InterPro" id="IPR014710">
    <property type="entry name" value="RmlC-like_jellyroll"/>
</dbReference>
<dbReference type="PANTHER" id="PTHR36448:SF2">
    <property type="entry name" value="CUPIN TYPE-1 DOMAIN-CONTAINING PROTEIN"/>
    <property type="match status" value="1"/>
</dbReference>
<dbReference type="InterPro" id="IPR047121">
    <property type="entry name" value="YjiB-like"/>
</dbReference>
<dbReference type="Proteomes" id="UP001219568">
    <property type="component" value="Unassembled WGS sequence"/>
</dbReference>
<gene>
    <name evidence="1" type="ORF">N7460_002374</name>
</gene>
<organism evidence="1 2">
    <name type="scientific">Penicillium canescens</name>
    <dbReference type="NCBI Taxonomy" id="5083"/>
    <lineage>
        <taxon>Eukaryota</taxon>
        <taxon>Fungi</taxon>
        <taxon>Dikarya</taxon>
        <taxon>Ascomycota</taxon>
        <taxon>Pezizomycotina</taxon>
        <taxon>Eurotiomycetes</taxon>
        <taxon>Eurotiomycetidae</taxon>
        <taxon>Eurotiales</taxon>
        <taxon>Aspergillaceae</taxon>
        <taxon>Penicillium</taxon>
    </lineage>
</organism>
<accession>A0AAD6NC82</accession>
<reference evidence="1" key="2">
    <citation type="submission" date="2023-01" db="EMBL/GenBank/DDBJ databases">
        <authorList>
            <person name="Petersen C."/>
        </authorList>
    </citation>
    <scope>NUCLEOTIDE SEQUENCE</scope>
    <source>
        <strain evidence="1">IBT 15450</strain>
    </source>
</reference>
<evidence type="ECO:0000313" key="2">
    <source>
        <dbReference type="Proteomes" id="UP001219568"/>
    </source>
</evidence>
<keyword evidence="2" id="KW-1185">Reference proteome</keyword>
<dbReference type="SUPFAM" id="SSF51182">
    <property type="entry name" value="RmlC-like cupins"/>
    <property type="match status" value="1"/>
</dbReference>
<dbReference type="CDD" id="cd02219">
    <property type="entry name" value="cupin_YjlB-like"/>
    <property type="match status" value="1"/>
</dbReference>
<dbReference type="InterPro" id="IPR011051">
    <property type="entry name" value="RmlC_Cupin_sf"/>
</dbReference>
<sequence>MASPDVYYLQPTAHSPNSTLPVIHYRAVLPSPRTEECVTEFLTAGKWEKRGTWGPINIRHFHPNSHECYGIFQGSSTLLLGAATGDDVSVGLKLVVNVGDVIVLPAGTAHSSLESTADYRYVGVYPENCPRWRNEIGRSRIDLRVLRKEIAAVTLPEEDPVYGKDGPLCQLWSKDIMAKL</sequence>
<evidence type="ECO:0008006" key="3">
    <source>
        <dbReference type="Google" id="ProtNLM"/>
    </source>
</evidence>
<comment type="caution">
    <text evidence="1">The sequence shown here is derived from an EMBL/GenBank/DDBJ whole genome shotgun (WGS) entry which is preliminary data.</text>
</comment>
<dbReference type="Gene3D" id="2.60.120.10">
    <property type="entry name" value="Jelly Rolls"/>
    <property type="match status" value="1"/>
</dbReference>
<dbReference type="EMBL" id="JAQJZL010000002">
    <property type="protein sequence ID" value="KAJ6051840.1"/>
    <property type="molecule type" value="Genomic_DNA"/>
</dbReference>
<protein>
    <recommendedName>
        <fullName evidence="3">Cupin type-1 domain-containing protein</fullName>
    </recommendedName>
</protein>
<proteinExistence type="predicted"/>
<dbReference type="PANTHER" id="PTHR36448">
    <property type="entry name" value="BLR7373 PROTEIN"/>
    <property type="match status" value="1"/>
</dbReference>
<name>A0AAD6NC82_PENCN</name>